<proteinExistence type="predicted"/>
<keyword evidence="3" id="KW-1185">Reference proteome</keyword>
<dbReference type="AlphaFoldDB" id="A0AAN0J6D3"/>
<dbReference type="GO" id="GO:0004852">
    <property type="term" value="F:uroporphyrinogen-III synthase activity"/>
    <property type="evidence" value="ECO:0007669"/>
    <property type="project" value="InterPro"/>
</dbReference>
<dbReference type="SUPFAM" id="SSF69618">
    <property type="entry name" value="HemD-like"/>
    <property type="match status" value="1"/>
</dbReference>
<dbReference type="PANTHER" id="PTHR12390:SF0">
    <property type="entry name" value="UROPORPHYRINOGEN-III SYNTHASE"/>
    <property type="match status" value="1"/>
</dbReference>
<evidence type="ECO:0000259" key="1">
    <source>
        <dbReference type="Pfam" id="PF02602"/>
    </source>
</evidence>
<dbReference type="GeneID" id="100634566"/>
<sequence>MADSWGQVVLFREKKEPVDKYEEVLKGGGFETVFIPVLSFKYTDSKTNGLLDAITSPLKYSGVIFTSQTAVNALVDMIEKEKLVIGMLTQNYRDRWRERGKVDKWTVVFVVGPSTKECVERQLGLQVTAGGVADVKKAPIDKPFLFPCGNMKRDTLPVSLSENGIPLETIECYQTIQDPNIESEISNKCHKWNKGTMLVFFSPSGVQYSLPVIKQHCINIQNFTFVSIGPTTASSLISNGIPSPLVCSKPTPSDLLTLIINNSNFNNS</sequence>
<dbReference type="InterPro" id="IPR039793">
    <property type="entry name" value="UROS/Hem4"/>
</dbReference>
<protein>
    <recommendedName>
        <fullName evidence="1">Tetrapyrrole biosynthesis uroporphyrinogen III synthase domain-containing protein</fullName>
    </recommendedName>
</protein>
<dbReference type="RefSeq" id="XP_019852312.1">
    <property type="nucleotide sequence ID" value="XM_019996753.1"/>
</dbReference>
<dbReference type="Proteomes" id="UP000007879">
    <property type="component" value="Unassembled WGS sequence"/>
</dbReference>
<dbReference type="PANTHER" id="PTHR12390">
    <property type="entry name" value="UROPORPHYRINOGEN III SYNTHASE"/>
    <property type="match status" value="1"/>
</dbReference>
<dbReference type="GO" id="GO:0006780">
    <property type="term" value="P:uroporphyrinogen III biosynthetic process"/>
    <property type="evidence" value="ECO:0007669"/>
    <property type="project" value="InterPro"/>
</dbReference>
<dbReference type="EnsemblMetazoa" id="XM_019996753.1">
    <property type="protein sequence ID" value="XP_019852312.1"/>
    <property type="gene ID" value="LOC100634566"/>
</dbReference>
<dbReference type="Pfam" id="PF02602">
    <property type="entry name" value="HEM4"/>
    <property type="match status" value="1"/>
</dbReference>
<accession>A0AAN0J6D3</accession>
<feature type="domain" description="Tetrapyrrole biosynthesis uroporphyrinogen III synthase" evidence="1">
    <location>
        <begin position="20"/>
        <end position="256"/>
    </location>
</feature>
<dbReference type="CDD" id="cd06578">
    <property type="entry name" value="HemD"/>
    <property type="match status" value="1"/>
</dbReference>
<name>A0AAN0J6D3_AMPQE</name>
<evidence type="ECO:0000313" key="2">
    <source>
        <dbReference type="EnsemblMetazoa" id="XP_019852312.1"/>
    </source>
</evidence>
<dbReference type="GO" id="GO:0005829">
    <property type="term" value="C:cytosol"/>
    <property type="evidence" value="ECO:0007669"/>
    <property type="project" value="TreeGrafter"/>
</dbReference>
<reference evidence="2" key="2">
    <citation type="submission" date="2024-06" db="UniProtKB">
        <authorList>
            <consortium name="EnsemblMetazoa"/>
        </authorList>
    </citation>
    <scope>IDENTIFICATION</scope>
</reference>
<organism evidence="2 3">
    <name type="scientific">Amphimedon queenslandica</name>
    <name type="common">Sponge</name>
    <dbReference type="NCBI Taxonomy" id="400682"/>
    <lineage>
        <taxon>Eukaryota</taxon>
        <taxon>Metazoa</taxon>
        <taxon>Porifera</taxon>
        <taxon>Demospongiae</taxon>
        <taxon>Heteroscleromorpha</taxon>
        <taxon>Haplosclerida</taxon>
        <taxon>Niphatidae</taxon>
        <taxon>Amphimedon</taxon>
    </lineage>
</organism>
<dbReference type="InterPro" id="IPR036108">
    <property type="entry name" value="4pyrrol_syn_uPrphyn_synt_sf"/>
</dbReference>
<reference evidence="3" key="1">
    <citation type="journal article" date="2010" name="Nature">
        <title>The Amphimedon queenslandica genome and the evolution of animal complexity.</title>
        <authorList>
            <person name="Srivastava M."/>
            <person name="Simakov O."/>
            <person name="Chapman J."/>
            <person name="Fahey B."/>
            <person name="Gauthier M.E."/>
            <person name="Mitros T."/>
            <person name="Richards G.S."/>
            <person name="Conaco C."/>
            <person name="Dacre M."/>
            <person name="Hellsten U."/>
            <person name="Larroux C."/>
            <person name="Putnam N.H."/>
            <person name="Stanke M."/>
            <person name="Adamska M."/>
            <person name="Darling A."/>
            <person name="Degnan S.M."/>
            <person name="Oakley T.H."/>
            <person name="Plachetzki D.C."/>
            <person name="Zhai Y."/>
            <person name="Adamski M."/>
            <person name="Calcino A."/>
            <person name="Cummins S.F."/>
            <person name="Goodstein D.M."/>
            <person name="Harris C."/>
            <person name="Jackson D.J."/>
            <person name="Leys S.P."/>
            <person name="Shu S."/>
            <person name="Woodcroft B.J."/>
            <person name="Vervoort M."/>
            <person name="Kosik K.S."/>
            <person name="Manning G."/>
            <person name="Degnan B.M."/>
            <person name="Rokhsar D.S."/>
        </authorList>
    </citation>
    <scope>NUCLEOTIDE SEQUENCE [LARGE SCALE GENOMIC DNA]</scope>
</reference>
<dbReference type="InterPro" id="IPR003754">
    <property type="entry name" value="4pyrrol_synth_uPrphyn_synth"/>
</dbReference>
<dbReference type="Gene3D" id="3.40.50.10090">
    <property type="match status" value="2"/>
</dbReference>
<evidence type="ECO:0000313" key="3">
    <source>
        <dbReference type="Proteomes" id="UP000007879"/>
    </source>
</evidence>
<dbReference type="KEGG" id="aqu:100634566"/>